<feature type="transmembrane region" description="Helical" evidence="9">
    <location>
        <begin position="656"/>
        <end position="677"/>
    </location>
</feature>
<gene>
    <name evidence="11" type="ORF">NESG_01790</name>
</gene>
<feature type="transmembrane region" description="Helical" evidence="9">
    <location>
        <begin position="370"/>
        <end position="393"/>
    </location>
</feature>
<keyword evidence="7 9" id="KW-0406">Ion transport</keyword>
<accession>A0A086J0Y8</accession>
<dbReference type="RefSeq" id="XP_052904361.1">
    <property type="nucleotide sequence ID" value="XM_053049411.1"/>
</dbReference>
<evidence type="ECO:0000256" key="2">
    <source>
        <dbReference type="ARBA" id="ARBA00009904"/>
    </source>
</evidence>
<keyword evidence="5 9" id="KW-0375">Hydrogen ion transport</keyword>
<dbReference type="GO" id="GO:0000220">
    <property type="term" value="C:vacuolar proton-transporting V-type ATPase, V0 domain"/>
    <property type="evidence" value="ECO:0007669"/>
    <property type="project" value="InterPro"/>
</dbReference>
<comment type="caution">
    <text evidence="11">The sequence shown here is derived from an EMBL/GenBank/DDBJ whole genome shotgun (WGS) entry which is preliminary data.</text>
</comment>
<dbReference type="InterPro" id="IPR002490">
    <property type="entry name" value="V-ATPase_116kDa_su"/>
</dbReference>
<evidence type="ECO:0000256" key="3">
    <source>
        <dbReference type="ARBA" id="ARBA00022448"/>
    </source>
</evidence>
<dbReference type="EMBL" id="AKIJ01000004">
    <property type="protein sequence ID" value="KFG25806.1"/>
    <property type="molecule type" value="Genomic_DNA"/>
</dbReference>
<reference evidence="11 12" key="1">
    <citation type="journal article" date="2014" name="Genome Announc.">
        <title>Genome Sequence of the Microsporidian Species Nematocida sp1 Strain ERTm6 (ATCC PRA-372).</title>
        <authorList>
            <person name="Bakowski M.A."/>
            <person name="Priest M."/>
            <person name="Young S."/>
            <person name="Cuomo C.A."/>
            <person name="Troemel E.R."/>
        </authorList>
    </citation>
    <scope>NUCLEOTIDE SEQUENCE [LARGE SCALE GENOMIC DNA]</scope>
    <source>
        <strain evidence="11 12">ERTm6</strain>
    </source>
</reference>
<dbReference type="Pfam" id="PF01496">
    <property type="entry name" value="V_ATPase_I"/>
    <property type="match status" value="2"/>
</dbReference>
<dbReference type="GO" id="GO:0051117">
    <property type="term" value="F:ATPase binding"/>
    <property type="evidence" value="ECO:0007669"/>
    <property type="project" value="TreeGrafter"/>
</dbReference>
<feature type="transmembrane region" description="Helical" evidence="9">
    <location>
        <begin position="512"/>
        <end position="531"/>
    </location>
</feature>
<dbReference type="GO" id="GO:0007035">
    <property type="term" value="P:vacuolar acidification"/>
    <property type="evidence" value="ECO:0007669"/>
    <property type="project" value="TreeGrafter"/>
</dbReference>
<evidence type="ECO:0000256" key="9">
    <source>
        <dbReference type="RuleBase" id="RU361189"/>
    </source>
</evidence>
<dbReference type="OrthoDB" id="10264220at2759"/>
<dbReference type="PIRSF" id="PIRSF001293">
    <property type="entry name" value="ATP6V0A1"/>
    <property type="match status" value="1"/>
</dbReference>
<feature type="coiled-coil region" evidence="10">
    <location>
        <begin position="99"/>
        <end position="126"/>
    </location>
</feature>
<evidence type="ECO:0000256" key="1">
    <source>
        <dbReference type="ARBA" id="ARBA00004141"/>
    </source>
</evidence>
<keyword evidence="12" id="KW-1185">Reference proteome</keyword>
<keyword evidence="8 9" id="KW-0472">Membrane</keyword>
<protein>
    <recommendedName>
        <fullName evidence="9">V-type proton ATPase subunit a</fullName>
    </recommendedName>
</protein>
<keyword evidence="4 9" id="KW-0812">Transmembrane</keyword>
<keyword evidence="3 9" id="KW-0813">Transport</keyword>
<comment type="function">
    <text evidence="9">Essential component of the vacuolar proton pump (V-ATPase), a multimeric enzyme that catalyzes the translocation of protons across the membranes. Required for assembly and activity of the V-ATPase.</text>
</comment>
<feature type="transmembrane region" description="Helical" evidence="9">
    <location>
        <begin position="480"/>
        <end position="500"/>
    </location>
</feature>
<dbReference type="PANTHER" id="PTHR11629:SF63">
    <property type="entry name" value="V-TYPE PROTON ATPASE SUBUNIT A"/>
    <property type="match status" value="1"/>
</dbReference>
<comment type="subcellular location">
    <subcellularLocation>
        <location evidence="1">Membrane</location>
        <topology evidence="1">Multi-pass membrane protein</topology>
    </subcellularLocation>
</comment>
<evidence type="ECO:0000256" key="5">
    <source>
        <dbReference type="ARBA" id="ARBA00022781"/>
    </source>
</evidence>
<evidence type="ECO:0000313" key="11">
    <source>
        <dbReference type="EMBL" id="KFG25806.1"/>
    </source>
</evidence>
<dbReference type="GO" id="GO:0046961">
    <property type="term" value="F:proton-transporting ATPase activity, rotational mechanism"/>
    <property type="evidence" value="ECO:0007669"/>
    <property type="project" value="InterPro"/>
</dbReference>
<dbReference type="AlphaFoldDB" id="A0A086J0Y8"/>
<dbReference type="InterPro" id="IPR026028">
    <property type="entry name" value="V-type_ATPase_116kDa_su_euka"/>
</dbReference>
<comment type="similarity">
    <text evidence="2 9">Belongs to the V-ATPase 116 kDa subunit family.</text>
</comment>
<feature type="transmembrane region" description="Helical" evidence="9">
    <location>
        <begin position="543"/>
        <end position="563"/>
    </location>
</feature>
<name>A0A086J0Y8_NEMA1</name>
<dbReference type="GeneID" id="77676763"/>
<organism evidence="11 12">
    <name type="scientific">Nematocida ausubeli (strain ATCC PRA-371 / ERTm2)</name>
    <name type="common">Nematode killer fungus</name>
    <dbReference type="NCBI Taxonomy" id="1913371"/>
    <lineage>
        <taxon>Eukaryota</taxon>
        <taxon>Fungi</taxon>
        <taxon>Fungi incertae sedis</taxon>
        <taxon>Microsporidia</taxon>
        <taxon>Nematocida</taxon>
    </lineage>
</organism>
<feature type="transmembrane region" description="Helical" evidence="9">
    <location>
        <begin position="413"/>
        <end position="437"/>
    </location>
</feature>
<evidence type="ECO:0000256" key="10">
    <source>
        <dbReference type="SAM" id="Coils"/>
    </source>
</evidence>
<evidence type="ECO:0000256" key="8">
    <source>
        <dbReference type="ARBA" id="ARBA00023136"/>
    </source>
</evidence>
<keyword evidence="6 9" id="KW-1133">Transmembrane helix</keyword>
<evidence type="ECO:0000256" key="6">
    <source>
        <dbReference type="ARBA" id="ARBA00022989"/>
    </source>
</evidence>
<evidence type="ECO:0000256" key="4">
    <source>
        <dbReference type="ARBA" id="ARBA00022692"/>
    </source>
</evidence>
<dbReference type="PANTHER" id="PTHR11629">
    <property type="entry name" value="VACUOLAR PROTON ATPASES"/>
    <property type="match status" value="1"/>
</dbReference>
<keyword evidence="10" id="KW-0175">Coiled coil</keyword>
<proteinExistence type="inferred from homology"/>
<evidence type="ECO:0000256" key="7">
    <source>
        <dbReference type="ARBA" id="ARBA00023065"/>
    </source>
</evidence>
<feature type="transmembrane region" description="Helical" evidence="9">
    <location>
        <begin position="570"/>
        <end position="589"/>
    </location>
</feature>
<dbReference type="Proteomes" id="UP000054524">
    <property type="component" value="Unassembled WGS sequence"/>
</dbReference>
<dbReference type="HOGENOM" id="CLU_005230_1_1_1"/>
<sequence length="727" mass="82119">MFRSEDVSMVRLYISPDIARNVIEELGQRDILHLIETKQKPTEKSQHALDMERILARIAFLSNKLTESKVTYIKGTNIPPLSTTIEALSKSIEKHYYRIAQLSQIMKDTKESIEKLEEDVLVLQDINRLTTEGFKDLEFESNKIRVGLEYVAGVISKDQIFTLEAFLWKSLHGNLCFVSVEMTDPHKMGFICFTHGERAIERVRNICTRISARIITYDSPGTQQKQNDLLNVSENLSHLTKLHKINEDAFSTEIKTVSRSIVEWKYYIIREIEIEIALSKLSITQDKAYLTGEGFILTRNEIRFGQLIKKISETHGDAAAEIISDENTIKPTYFDTNPITQCFQDLTNVYSTPAYKEINPTILSITTFPFLFGAMFGDVGHGIIFMGIGIFFIRWNKTSNMPDMISLLYNARYVLVIMGIWAVYFGFLYGDCMGYAFGQELSAYKGSTKMGNCIFGIDHSWHLASNSSVFINSLKMKMSIVLGFIHITAGMCLGLINSIYKQDNISIICTRIPQFVIFMGLIGYMVFLIILKWCTGGDHWPGIISILIDMSSFKAPAVPVYMYQNIIEKFIMISVFISGPIMLLGEPVYRTIYKNIPKGSTLADVWLHSLIEGIEFTMGLISNISSYLRLWAVSLAHAELSAILYSKTLGNTDLGIIAWCLGSVIWGCATIMLLIGLEGLSATLHSLRLHWVEFGSKFFKGDGVLFTPFTFRPGTLLNPDRVPGGEE</sequence>
<evidence type="ECO:0000313" key="12">
    <source>
        <dbReference type="Proteomes" id="UP000054524"/>
    </source>
</evidence>